<evidence type="ECO:0000313" key="4">
    <source>
        <dbReference type="Proteomes" id="UP001139238"/>
    </source>
</evidence>
<dbReference type="SMART" id="SM00382">
    <property type="entry name" value="AAA"/>
    <property type="match status" value="1"/>
</dbReference>
<reference evidence="3" key="1">
    <citation type="submission" date="2021-08" db="EMBL/GenBank/DDBJ databases">
        <title>Complete genome sequence of Moraxella sp strain PS-22.</title>
        <authorList>
            <person name="Das S.K."/>
        </authorList>
    </citation>
    <scope>NUCLEOTIDE SEQUENCE</scope>
    <source>
        <strain evidence="3">PS-22</strain>
    </source>
</reference>
<dbReference type="InterPro" id="IPR051055">
    <property type="entry name" value="PIF1_helicase"/>
</dbReference>
<dbReference type="Pfam" id="PF14493">
    <property type="entry name" value="HTH_40"/>
    <property type="match status" value="1"/>
</dbReference>
<dbReference type="SUPFAM" id="SSF52540">
    <property type="entry name" value="P-loop containing nucleoside triphosphate hydrolases"/>
    <property type="match status" value="2"/>
</dbReference>
<dbReference type="InterPro" id="IPR029491">
    <property type="entry name" value="Helicase_HTH"/>
</dbReference>
<proteinExistence type="predicted"/>
<dbReference type="GO" id="GO:0000723">
    <property type="term" value="P:telomere maintenance"/>
    <property type="evidence" value="ECO:0007669"/>
    <property type="project" value="InterPro"/>
</dbReference>
<dbReference type="AlphaFoldDB" id="A0A9X2A1N0"/>
<dbReference type="Proteomes" id="UP001139238">
    <property type="component" value="Unassembled WGS sequence"/>
</dbReference>
<dbReference type="Gene3D" id="2.30.30.940">
    <property type="match status" value="1"/>
</dbReference>
<feature type="region of interest" description="Disordered" evidence="1">
    <location>
        <begin position="317"/>
        <end position="341"/>
    </location>
</feature>
<dbReference type="InterPro" id="IPR027417">
    <property type="entry name" value="P-loop_NTPase"/>
</dbReference>
<dbReference type="Pfam" id="PF05970">
    <property type="entry name" value="PIF1"/>
    <property type="match status" value="1"/>
</dbReference>
<gene>
    <name evidence="3" type="ORF">H9W84_04845</name>
</gene>
<dbReference type="RefSeq" id="WP_239742037.1">
    <property type="nucleotide sequence ID" value="NZ_JACSYB010000001.1"/>
</dbReference>
<dbReference type="PANTHER" id="PTHR47642:SF5">
    <property type="entry name" value="ATP-DEPENDENT DNA HELICASE"/>
    <property type="match status" value="1"/>
</dbReference>
<sequence length="697" mass="77754">MKQATALDILKTGKNVFLTGSAGAGKTYTINQYLHYLRARDVAVAVTASTGIAATHMNGMTIHSWAGIGISNELTAKDIARIKKRTVVVERIERTKVLVIDEISMLHRQQFELINQVLQAIKENTLPFGGIQLLVAGDFFQLPPIGEPHESNRDKFAFMAQAWLDADFQICYLSEQHRQKADKTAVAGNTYYGLDLNAILNQIRSQQFTPHIMPALTATAEHVLADNRTRLFTHNVNVQAINEQELGKLTTAAHTFRAWGEGDEKLVETLKKSVRNTPELVLKLGAKVMFIKNNAELNVSNGTMGKVVDFVATTLNKQPNKQTDDSPSKNSPSDNHPSEPLDEQALAADASALLDAIEQEQQADMADLLDEANGGQSQQTHPTDEDRDEDDTAAIDTADDKLSELLYPLVELNDGRKVIAEYDSWRIDDEEGEILAAYYHIPLTLAWAITIHKSQGMTLDAAEVDLSKTFEKGQGYVALSRLKQLSGLQLLGVNELSLQLDPLARGADQRFQAISAEQECEFLKRSKKQLNDLHREFIIQCRGTLDKEKIAAYENRAKQQQKLIEKRRHAVQQLQSLADDAAGVITPTVLETKALLDESLTIAEIAQARNLAQSTVMGHIEKIAEHFPRANIAHLRPEDEWLQPIDKAYQKIAKRDDKRDKDNDGKIKIRAIVEELRNAYSYNDVKLALLFLKPHGN</sequence>
<comment type="caution">
    <text evidence="3">The sequence shown here is derived from an EMBL/GenBank/DDBJ whole genome shotgun (WGS) entry which is preliminary data.</text>
</comment>
<evidence type="ECO:0000256" key="1">
    <source>
        <dbReference type="SAM" id="MobiDB-lite"/>
    </source>
</evidence>
<feature type="region of interest" description="Disordered" evidence="1">
    <location>
        <begin position="372"/>
        <end position="391"/>
    </location>
</feature>
<evidence type="ECO:0000259" key="2">
    <source>
        <dbReference type="SMART" id="SM00382"/>
    </source>
</evidence>
<dbReference type="InterPro" id="IPR003593">
    <property type="entry name" value="AAA+_ATPase"/>
</dbReference>
<dbReference type="GO" id="GO:0006281">
    <property type="term" value="P:DNA repair"/>
    <property type="evidence" value="ECO:0007669"/>
    <property type="project" value="InterPro"/>
</dbReference>
<name>A0A9X2A1N0_9GAMM</name>
<keyword evidence="4" id="KW-1185">Reference proteome</keyword>
<dbReference type="PANTHER" id="PTHR47642">
    <property type="entry name" value="ATP-DEPENDENT DNA HELICASE"/>
    <property type="match status" value="1"/>
</dbReference>
<organism evidence="3 4">
    <name type="scientific">Moraxella tetraodonis</name>
    <dbReference type="NCBI Taxonomy" id="2767221"/>
    <lineage>
        <taxon>Bacteria</taxon>
        <taxon>Pseudomonadati</taxon>
        <taxon>Pseudomonadota</taxon>
        <taxon>Gammaproteobacteria</taxon>
        <taxon>Moraxellales</taxon>
        <taxon>Moraxellaceae</taxon>
        <taxon>Moraxella</taxon>
    </lineage>
</organism>
<dbReference type="Gene3D" id="3.40.50.300">
    <property type="entry name" value="P-loop containing nucleotide triphosphate hydrolases"/>
    <property type="match status" value="1"/>
</dbReference>
<dbReference type="EMBL" id="JACSYB010000001">
    <property type="protein sequence ID" value="MCG8147451.1"/>
    <property type="molecule type" value="Genomic_DNA"/>
</dbReference>
<protein>
    <submittedName>
        <fullName evidence="3">AAA family ATPase</fullName>
    </submittedName>
</protein>
<feature type="domain" description="AAA+ ATPase" evidence="2">
    <location>
        <begin position="12"/>
        <end position="242"/>
    </location>
</feature>
<dbReference type="CDD" id="cd18809">
    <property type="entry name" value="SF1_C_RecD"/>
    <property type="match status" value="1"/>
</dbReference>
<dbReference type="GO" id="GO:0003678">
    <property type="term" value="F:DNA helicase activity"/>
    <property type="evidence" value="ECO:0007669"/>
    <property type="project" value="InterPro"/>
</dbReference>
<accession>A0A9X2A1N0</accession>
<dbReference type="InterPro" id="IPR010285">
    <property type="entry name" value="DNA_helicase_pif1-like_DEAD"/>
</dbReference>
<evidence type="ECO:0000313" key="3">
    <source>
        <dbReference type="EMBL" id="MCG8147451.1"/>
    </source>
</evidence>
<dbReference type="CDD" id="cd18037">
    <property type="entry name" value="DEXSc_Pif1_like"/>
    <property type="match status" value="1"/>
</dbReference>